<keyword evidence="3" id="KW-0560">Oxidoreductase</keyword>
<dbReference type="SUPFAM" id="SSF51905">
    <property type="entry name" value="FAD/NAD(P)-binding domain"/>
    <property type="match status" value="1"/>
</dbReference>
<dbReference type="InterPro" id="IPR050097">
    <property type="entry name" value="Ferredoxin-NADP_redctase_2"/>
</dbReference>
<accession>A0AAN6XVN7</accession>
<keyword evidence="6" id="KW-1185">Reference proteome</keyword>
<evidence type="ECO:0000313" key="6">
    <source>
        <dbReference type="Proteomes" id="UP001301769"/>
    </source>
</evidence>
<dbReference type="Gene3D" id="3.50.50.60">
    <property type="entry name" value="FAD/NAD(P)-binding domain"/>
    <property type="match status" value="2"/>
</dbReference>
<evidence type="ECO:0000256" key="3">
    <source>
        <dbReference type="ARBA" id="ARBA00023002"/>
    </source>
</evidence>
<name>A0AAN6XVN7_9PEZI</name>
<dbReference type="EMBL" id="MU858292">
    <property type="protein sequence ID" value="KAK4207476.1"/>
    <property type="molecule type" value="Genomic_DNA"/>
</dbReference>
<dbReference type="AlphaFoldDB" id="A0AAN6XVN7"/>
<dbReference type="Pfam" id="PF07992">
    <property type="entry name" value="Pyr_redox_2"/>
    <property type="match status" value="1"/>
</dbReference>
<dbReference type="InterPro" id="IPR023753">
    <property type="entry name" value="FAD/NAD-binding_dom"/>
</dbReference>
<comment type="similarity">
    <text evidence="1">Belongs to the class-II pyridine nucleotide-disulfide oxidoreductase family.</text>
</comment>
<dbReference type="PANTHER" id="PTHR48105">
    <property type="entry name" value="THIOREDOXIN REDUCTASE 1-RELATED-RELATED"/>
    <property type="match status" value="1"/>
</dbReference>
<evidence type="ECO:0000259" key="4">
    <source>
        <dbReference type="Pfam" id="PF07992"/>
    </source>
</evidence>
<dbReference type="GO" id="GO:0097237">
    <property type="term" value="P:cellular response to toxic substance"/>
    <property type="evidence" value="ECO:0007669"/>
    <property type="project" value="UniProtKB-ARBA"/>
</dbReference>
<reference evidence="5" key="1">
    <citation type="journal article" date="2023" name="Mol. Phylogenet. Evol.">
        <title>Genome-scale phylogeny and comparative genomics of the fungal order Sordariales.</title>
        <authorList>
            <person name="Hensen N."/>
            <person name="Bonometti L."/>
            <person name="Westerberg I."/>
            <person name="Brannstrom I.O."/>
            <person name="Guillou S."/>
            <person name="Cros-Aarteil S."/>
            <person name="Calhoun S."/>
            <person name="Haridas S."/>
            <person name="Kuo A."/>
            <person name="Mondo S."/>
            <person name="Pangilinan J."/>
            <person name="Riley R."/>
            <person name="LaButti K."/>
            <person name="Andreopoulos B."/>
            <person name="Lipzen A."/>
            <person name="Chen C."/>
            <person name="Yan M."/>
            <person name="Daum C."/>
            <person name="Ng V."/>
            <person name="Clum A."/>
            <person name="Steindorff A."/>
            <person name="Ohm R.A."/>
            <person name="Martin F."/>
            <person name="Silar P."/>
            <person name="Natvig D.O."/>
            <person name="Lalanne C."/>
            <person name="Gautier V."/>
            <person name="Ament-Velasquez S.L."/>
            <person name="Kruys A."/>
            <person name="Hutchinson M.I."/>
            <person name="Powell A.J."/>
            <person name="Barry K."/>
            <person name="Miller A.N."/>
            <person name="Grigoriev I.V."/>
            <person name="Debuchy R."/>
            <person name="Gladieux P."/>
            <person name="Hiltunen Thoren M."/>
            <person name="Johannesson H."/>
        </authorList>
    </citation>
    <scope>NUCLEOTIDE SEQUENCE</scope>
    <source>
        <strain evidence="5">PSN293</strain>
    </source>
</reference>
<evidence type="ECO:0000256" key="2">
    <source>
        <dbReference type="ARBA" id="ARBA00022630"/>
    </source>
</evidence>
<dbReference type="GO" id="GO:0016491">
    <property type="term" value="F:oxidoreductase activity"/>
    <property type="evidence" value="ECO:0007669"/>
    <property type="project" value="UniProtKB-KW"/>
</dbReference>
<evidence type="ECO:0000256" key="1">
    <source>
        <dbReference type="ARBA" id="ARBA00009333"/>
    </source>
</evidence>
<dbReference type="Proteomes" id="UP001301769">
    <property type="component" value="Unassembled WGS sequence"/>
</dbReference>
<protein>
    <submittedName>
        <fullName evidence="5">FAD/NAD(P)-binding domain-containing protein</fullName>
    </submittedName>
</protein>
<gene>
    <name evidence="5" type="ORF">QBC37DRAFT_327304</name>
</gene>
<comment type="caution">
    <text evidence="5">The sequence shown here is derived from an EMBL/GenBank/DDBJ whole genome shotgun (WGS) entry which is preliminary data.</text>
</comment>
<feature type="domain" description="FAD/NAD(P)-binding" evidence="4">
    <location>
        <begin position="8"/>
        <end position="299"/>
    </location>
</feature>
<dbReference type="PRINTS" id="PR00469">
    <property type="entry name" value="PNDRDTASEII"/>
</dbReference>
<evidence type="ECO:0000313" key="5">
    <source>
        <dbReference type="EMBL" id="KAK4207476.1"/>
    </source>
</evidence>
<proteinExistence type="inferred from homology"/>
<sequence>MSNVPEPFDIIIIGGGPAGLSAATSIVRQGHKTALFDSGDYRNSTSPHLHTVPALDYADPEKFRAKARADLEQYGSVTIFNAAITSLKQVNDGLFEAVTSENDKSYVAKKIILATGVDDIFPDIEGYEECWVSGIFHCLYCNGWEEKGVPSAGMLAQGDVSNALVALHFARQALQLTNSVTIYTNGNHQLADDLQAALKAAPAPMVVDSRRIVRLSKEPVRARITVYFDDETRKTEGFLAHKTSTKLRSSDLATQLGLELTPMGTIAVHPPFNQTSVKGVFAAGDCASPMQTITAAMHSGSCVGGGAPLQIQAELYGQKAIF</sequence>
<dbReference type="PRINTS" id="PR00368">
    <property type="entry name" value="FADPNR"/>
</dbReference>
<dbReference type="InterPro" id="IPR036188">
    <property type="entry name" value="FAD/NAD-bd_sf"/>
</dbReference>
<organism evidence="5 6">
    <name type="scientific">Rhypophila decipiens</name>
    <dbReference type="NCBI Taxonomy" id="261697"/>
    <lineage>
        <taxon>Eukaryota</taxon>
        <taxon>Fungi</taxon>
        <taxon>Dikarya</taxon>
        <taxon>Ascomycota</taxon>
        <taxon>Pezizomycotina</taxon>
        <taxon>Sordariomycetes</taxon>
        <taxon>Sordariomycetidae</taxon>
        <taxon>Sordariales</taxon>
        <taxon>Naviculisporaceae</taxon>
        <taxon>Rhypophila</taxon>
    </lineage>
</organism>
<reference evidence="5" key="2">
    <citation type="submission" date="2023-05" db="EMBL/GenBank/DDBJ databases">
        <authorList>
            <consortium name="Lawrence Berkeley National Laboratory"/>
            <person name="Steindorff A."/>
            <person name="Hensen N."/>
            <person name="Bonometti L."/>
            <person name="Westerberg I."/>
            <person name="Brannstrom I.O."/>
            <person name="Guillou S."/>
            <person name="Cros-Aarteil S."/>
            <person name="Calhoun S."/>
            <person name="Haridas S."/>
            <person name="Kuo A."/>
            <person name="Mondo S."/>
            <person name="Pangilinan J."/>
            <person name="Riley R."/>
            <person name="Labutti K."/>
            <person name="Andreopoulos B."/>
            <person name="Lipzen A."/>
            <person name="Chen C."/>
            <person name="Yanf M."/>
            <person name="Daum C."/>
            <person name="Ng V."/>
            <person name="Clum A."/>
            <person name="Ohm R."/>
            <person name="Martin F."/>
            <person name="Silar P."/>
            <person name="Natvig D."/>
            <person name="Lalanne C."/>
            <person name="Gautier V."/>
            <person name="Ament-Velasquez S.L."/>
            <person name="Kruys A."/>
            <person name="Hutchinson M.I."/>
            <person name="Powell A.J."/>
            <person name="Barry K."/>
            <person name="Miller A.N."/>
            <person name="Grigoriev I.V."/>
            <person name="Debuchy R."/>
            <person name="Gladieux P."/>
            <person name="Thoren M.H."/>
            <person name="Johannesson H."/>
        </authorList>
    </citation>
    <scope>NUCLEOTIDE SEQUENCE</scope>
    <source>
        <strain evidence="5">PSN293</strain>
    </source>
</reference>
<keyword evidence="2" id="KW-0285">Flavoprotein</keyword>